<protein>
    <recommendedName>
        <fullName evidence="3">tyrosinase</fullName>
        <ecNumber evidence="3">1.14.18.1</ecNumber>
    </recommendedName>
</protein>
<feature type="domain" description="Tyrosinase copper-binding" evidence="11">
    <location>
        <begin position="348"/>
        <end position="359"/>
    </location>
</feature>
<dbReference type="GO" id="GO:0042438">
    <property type="term" value="P:melanin biosynthetic process"/>
    <property type="evidence" value="ECO:0007669"/>
    <property type="project" value="UniProtKB-KW"/>
</dbReference>
<comment type="catalytic activity">
    <reaction evidence="10">
        <text>L-tyrosine + O2 = L-dopaquinone + H2O</text>
        <dbReference type="Rhea" id="RHEA:18117"/>
        <dbReference type="ChEBI" id="CHEBI:15377"/>
        <dbReference type="ChEBI" id="CHEBI:15379"/>
        <dbReference type="ChEBI" id="CHEBI:57924"/>
        <dbReference type="ChEBI" id="CHEBI:58315"/>
        <dbReference type="EC" id="1.14.18.1"/>
    </reaction>
</comment>
<dbReference type="InterPro" id="IPR050316">
    <property type="entry name" value="Tyrosinase/Hemocyanin"/>
</dbReference>
<evidence type="ECO:0000256" key="2">
    <source>
        <dbReference type="ARBA" id="ARBA00009928"/>
    </source>
</evidence>
<dbReference type="AlphaFoldDB" id="A0A6A6RBG0"/>
<evidence type="ECO:0000256" key="6">
    <source>
        <dbReference type="ARBA" id="ARBA00023008"/>
    </source>
</evidence>
<sequence length="702" mass="79102">MPIAIKGIQTGRGPNGELPIRREIDEWWFSSDPNDLNQRSLFIYALIKFQNRGLDKNDDRSYLNIAGIHGYPLLPWPRNPKESGGYYCAHDRVTFATWHTPYMLLFEQRLHEEMLALIPSTFAKKDQDDMIKAADTWRLPFWDWAMKKPDWNPTNPDDPVNKIPGSGPNVPFIITQKQIPVRTKTEIAVPIDNPMFQFAVPGSFGNYGVKDETAPWYEACRVTSRWPDLPAKLNVKKWNTEVSLAQKSAYFEGQNQDYKKITKQLQGSVGNEHGKYYANTLPEAVYRLFRSVDAQGKPVMPYEKFSTGSFKYGQRVVEYPSLEAIHNNIHNFSGGSGYLGDPSTAAYDPLFWLHHCNVDRLLAIWQDLFSPETHKWLDTGAGGRNGPEAKLSPFSTDEEGNLFTSVTCSFKHQEFGYTYPELKKWVFTKDGKFDQEAYSNSIHTEIERLYSTTPKAALLLQSNKKAARQQMAAMTAENLLVENFPPALIDMVPKPVSDSIQAPLGDISSDAFGDPAPASWQSNDYVVNVVYERFALEGRPYSITFFLGDVPSTSAYDFADDLTAIGRVYNFSSEVEGRGVDESGCASCKELRDENALSSGQVILTDYLIERITLGEAQRGLTLGSLDQVEVIEYLRKNLHWRITDFYENIIPKENMPSLKISVATAQGTHFSEASKPSQYSAYTMLWDTTEGRLGGAAPGDV</sequence>
<keyword evidence="5" id="KW-0560">Oxidoreductase</keyword>
<dbReference type="GO" id="GO:0046872">
    <property type="term" value="F:metal ion binding"/>
    <property type="evidence" value="ECO:0007669"/>
    <property type="project" value="UniProtKB-KW"/>
</dbReference>
<evidence type="ECO:0000256" key="4">
    <source>
        <dbReference type="ARBA" id="ARBA00022723"/>
    </source>
</evidence>
<comment type="cofactor">
    <cofactor evidence="1">
        <name>Cu(2+)</name>
        <dbReference type="ChEBI" id="CHEBI:29036"/>
    </cofactor>
</comment>
<dbReference type="SUPFAM" id="SSF48056">
    <property type="entry name" value="Di-copper centre-containing domain"/>
    <property type="match status" value="1"/>
</dbReference>
<name>A0A6A6RBG0_9PEZI</name>
<dbReference type="Gene3D" id="2.60.310.20">
    <property type="match status" value="1"/>
</dbReference>
<accession>A0A6A6RBG0</accession>
<evidence type="ECO:0000256" key="5">
    <source>
        <dbReference type="ARBA" id="ARBA00023002"/>
    </source>
</evidence>
<organism evidence="12 13">
    <name type="scientific">Lophium mytilinum</name>
    <dbReference type="NCBI Taxonomy" id="390894"/>
    <lineage>
        <taxon>Eukaryota</taxon>
        <taxon>Fungi</taxon>
        <taxon>Dikarya</taxon>
        <taxon>Ascomycota</taxon>
        <taxon>Pezizomycotina</taxon>
        <taxon>Dothideomycetes</taxon>
        <taxon>Pleosporomycetidae</taxon>
        <taxon>Mytilinidiales</taxon>
        <taxon>Mytilinidiaceae</taxon>
        <taxon>Lophium</taxon>
    </lineage>
</organism>
<evidence type="ECO:0000256" key="10">
    <source>
        <dbReference type="ARBA" id="ARBA00048881"/>
    </source>
</evidence>
<dbReference type="EMBL" id="MU004182">
    <property type="protein sequence ID" value="KAF2501891.1"/>
    <property type="molecule type" value="Genomic_DNA"/>
</dbReference>
<gene>
    <name evidence="12" type="ORF">BU16DRAFT_556363</name>
</gene>
<evidence type="ECO:0000313" key="13">
    <source>
        <dbReference type="Proteomes" id="UP000799750"/>
    </source>
</evidence>
<dbReference type="InterPro" id="IPR041640">
    <property type="entry name" value="Tyrosinase_C"/>
</dbReference>
<evidence type="ECO:0000256" key="7">
    <source>
        <dbReference type="ARBA" id="ARBA00023033"/>
    </source>
</evidence>
<keyword evidence="13" id="KW-1185">Reference proteome</keyword>
<evidence type="ECO:0000256" key="9">
    <source>
        <dbReference type="ARBA" id="ARBA00048233"/>
    </source>
</evidence>
<comment type="similarity">
    <text evidence="2">Belongs to the tyrosinase family.</text>
</comment>
<dbReference type="PANTHER" id="PTHR11474">
    <property type="entry name" value="TYROSINASE FAMILY MEMBER"/>
    <property type="match status" value="1"/>
</dbReference>
<evidence type="ECO:0000256" key="1">
    <source>
        <dbReference type="ARBA" id="ARBA00001973"/>
    </source>
</evidence>
<keyword evidence="8" id="KW-0470">Melanin biosynthesis</keyword>
<dbReference type="EC" id="1.14.18.1" evidence="3"/>
<dbReference type="Gene3D" id="1.10.1280.10">
    <property type="entry name" value="Di-copper center containing domain from catechol oxidase"/>
    <property type="match status" value="1"/>
</dbReference>
<dbReference type="InterPro" id="IPR002227">
    <property type="entry name" value="Tyrosinase_Cu-bd"/>
</dbReference>
<dbReference type="GO" id="GO:0004503">
    <property type="term" value="F:tyrosinase activity"/>
    <property type="evidence" value="ECO:0007669"/>
    <property type="project" value="UniProtKB-EC"/>
</dbReference>
<dbReference type="Proteomes" id="UP000799750">
    <property type="component" value="Unassembled WGS sequence"/>
</dbReference>
<keyword evidence="4" id="KW-0479">Metal-binding</keyword>
<dbReference type="PANTHER" id="PTHR11474:SF76">
    <property type="entry name" value="SHKT DOMAIN-CONTAINING PROTEIN"/>
    <property type="match status" value="1"/>
</dbReference>
<dbReference type="InterPro" id="IPR008922">
    <property type="entry name" value="Di-copper_centre_dom_sf"/>
</dbReference>
<dbReference type="PROSITE" id="PS00498">
    <property type="entry name" value="TYROSINASE_2"/>
    <property type="match status" value="1"/>
</dbReference>
<dbReference type="Pfam" id="PF18132">
    <property type="entry name" value="Tyrosinase_C"/>
    <property type="match status" value="1"/>
</dbReference>
<evidence type="ECO:0000256" key="3">
    <source>
        <dbReference type="ARBA" id="ARBA00011906"/>
    </source>
</evidence>
<keyword evidence="7" id="KW-0503">Monooxygenase</keyword>
<comment type="catalytic activity">
    <reaction evidence="9">
        <text>2 L-dopa + O2 = 2 L-dopaquinone + 2 H2O</text>
        <dbReference type="Rhea" id="RHEA:34287"/>
        <dbReference type="ChEBI" id="CHEBI:15377"/>
        <dbReference type="ChEBI" id="CHEBI:15379"/>
        <dbReference type="ChEBI" id="CHEBI:57504"/>
        <dbReference type="ChEBI" id="CHEBI:57924"/>
        <dbReference type="EC" id="1.14.18.1"/>
    </reaction>
</comment>
<evidence type="ECO:0000313" key="12">
    <source>
        <dbReference type="EMBL" id="KAF2501891.1"/>
    </source>
</evidence>
<keyword evidence="6" id="KW-0186">Copper</keyword>
<evidence type="ECO:0000256" key="8">
    <source>
        <dbReference type="ARBA" id="ARBA00023101"/>
    </source>
</evidence>
<dbReference type="Pfam" id="PF00264">
    <property type="entry name" value="Tyrosinase"/>
    <property type="match status" value="1"/>
</dbReference>
<dbReference type="PRINTS" id="PR00092">
    <property type="entry name" value="TYROSINASE"/>
</dbReference>
<proteinExistence type="inferred from homology"/>
<reference evidence="12" key="1">
    <citation type="journal article" date="2020" name="Stud. Mycol.">
        <title>101 Dothideomycetes genomes: a test case for predicting lifestyles and emergence of pathogens.</title>
        <authorList>
            <person name="Haridas S."/>
            <person name="Albert R."/>
            <person name="Binder M."/>
            <person name="Bloem J."/>
            <person name="Labutti K."/>
            <person name="Salamov A."/>
            <person name="Andreopoulos B."/>
            <person name="Baker S."/>
            <person name="Barry K."/>
            <person name="Bills G."/>
            <person name="Bluhm B."/>
            <person name="Cannon C."/>
            <person name="Castanera R."/>
            <person name="Culley D."/>
            <person name="Daum C."/>
            <person name="Ezra D."/>
            <person name="Gonzalez J."/>
            <person name="Henrissat B."/>
            <person name="Kuo A."/>
            <person name="Liang C."/>
            <person name="Lipzen A."/>
            <person name="Lutzoni F."/>
            <person name="Magnuson J."/>
            <person name="Mondo S."/>
            <person name="Nolan M."/>
            <person name="Ohm R."/>
            <person name="Pangilinan J."/>
            <person name="Park H.-J."/>
            <person name="Ramirez L."/>
            <person name="Alfaro M."/>
            <person name="Sun H."/>
            <person name="Tritt A."/>
            <person name="Yoshinaga Y."/>
            <person name="Zwiers L.-H."/>
            <person name="Turgeon B."/>
            <person name="Goodwin S."/>
            <person name="Spatafora J."/>
            <person name="Crous P."/>
            <person name="Grigoriev I."/>
        </authorList>
    </citation>
    <scope>NUCLEOTIDE SEQUENCE</scope>
    <source>
        <strain evidence="12">CBS 269.34</strain>
    </source>
</reference>
<dbReference type="OrthoDB" id="6132182at2759"/>
<evidence type="ECO:0000259" key="11">
    <source>
        <dbReference type="PROSITE" id="PS00498"/>
    </source>
</evidence>